<reference evidence="2 3" key="1">
    <citation type="submission" date="2023-01" db="EMBL/GenBank/DDBJ databases">
        <title>Novel species of the genus Asticcacaulis isolated from rivers.</title>
        <authorList>
            <person name="Lu H."/>
        </authorList>
    </citation>
    <scope>NUCLEOTIDE SEQUENCE [LARGE SCALE GENOMIC DNA]</scope>
    <source>
        <strain evidence="2 3">DXS10W</strain>
    </source>
</reference>
<keyword evidence="1" id="KW-0472">Membrane</keyword>
<feature type="transmembrane region" description="Helical" evidence="1">
    <location>
        <begin position="34"/>
        <end position="55"/>
    </location>
</feature>
<keyword evidence="1" id="KW-1133">Transmembrane helix</keyword>
<dbReference type="EMBL" id="JAQQKW010000005">
    <property type="protein sequence ID" value="MDC7694624.1"/>
    <property type="molecule type" value="Genomic_DNA"/>
</dbReference>
<sequence length="297" mass="30541">MKTLDPAVQSAQADLYDDDYYEVTPGSGACWPSILAGAAAAAALSLMLLMLGQGLGLSSVSPWEPLGDTATKLTVWAAVWLIVMQWLSSALGGYLAGRLRKTYVGVDKDEAFFRDTAQGFLAWAVATLFTAAVLASVAGAVVGSGVQAGATVAAGAASGDKADPTTAYYTDMLYRASSNPTAPVAGAPAGQTLPDVSAETGRILRYGIEHGDVSPADKAYLASLIAARTNLSEAEAAARVDTVLAQAKTARNAALEAADEARKAWAKVMLYSFISLLIGAFIGAVAGAIGGRQRDQD</sequence>
<comment type="caution">
    <text evidence="2">The sequence shown here is derived from an EMBL/GenBank/DDBJ whole genome shotgun (WGS) entry which is preliminary data.</text>
</comment>
<keyword evidence="3" id="KW-1185">Reference proteome</keyword>
<feature type="transmembrane region" description="Helical" evidence="1">
    <location>
        <begin position="75"/>
        <end position="99"/>
    </location>
</feature>
<keyword evidence="1" id="KW-0812">Transmembrane</keyword>
<name>A0ABT5IEK6_9CAUL</name>
<evidence type="ECO:0000313" key="2">
    <source>
        <dbReference type="EMBL" id="MDC7694624.1"/>
    </source>
</evidence>
<gene>
    <name evidence="2" type="ORF">PQU94_10060</name>
</gene>
<accession>A0ABT5IEK6</accession>
<organism evidence="2 3">
    <name type="scientific">Asticcacaulis currens</name>
    <dbReference type="NCBI Taxonomy" id="2984210"/>
    <lineage>
        <taxon>Bacteria</taxon>
        <taxon>Pseudomonadati</taxon>
        <taxon>Pseudomonadota</taxon>
        <taxon>Alphaproteobacteria</taxon>
        <taxon>Caulobacterales</taxon>
        <taxon>Caulobacteraceae</taxon>
        <taxon>Asticcacaulis</taxon>
    </lineage>
</organism>
<evidence type="ECO:0008006" key="4">
    <source>
        <dbReference type="Google" id="ProtNLM"/>
    </source>
</evidence>
<evidence type="ECO:0000313" key="3">
    <source>
        <dbReference type="Proteomes" id="UP001216595"/>
    </source>
</evidence>
<feature type="transmembrane region" description="Helical" evidence="1">
    <location>
        <begin position="120"/>
        <end position="142"/>
    </location>
</feature>
<dbReference type="Proteomes" id="UP001216595">
    <property type="component" value="Unassembled WGS sequence"/>
</dbReference>
<protein>
    <recommendedName>
        <fullName evidence="4">Transmembrane protein</fullName>
    </recommendedName>
</protein>
<dbReference type="RefSeq" id="WP_272741335.1">
    <property type="nucleotide sequence ID" value="NZ_JAQQKW010000005.1"/>
</dbReference>
<proteinExistence type="predicted"/>
<evidence type="ECO:0000256" key="1">
    <source>
        <dbReference type="SAM" id="Phobius"/>
    </source>
</evidence>
<feature type="transmembrane region" description="Helical" evidence="1">
    <location>
        <begin position="268"/>
        <end position="289"/>
    </location>
</feature>